<accession>A0A699Q394</accession>
<organism evidence="2">
    <name type="scientific">Tanacetum cinerariifolium</name>
    <name type="common">Dalmatian daisy</name>
    <name type="synonym">Chrysanthemum cinerariifolium</name>
    <dbReference type="NCBI Taxonomy" id="118510"/>
    <lineage>
        <taxon>Eukaryota</taxon>
        <taxon>Viridiplantae</taxon>
        <taxon>Streptophyta</taxon>
        <taxon>Embryophyta</taxon>
        <taxon>Tracheophyta</taxon>
        <taxon>Spermatophyta</taxon>
        <taxon>Magnoliopsida</taxon>
        <taxon>eudicotyledons</taxon>
        <taxon>Gunneridae</taxon>
        <taxon>Pentapetalae</taxon>
        <taxon>asterids</taxon>
        <taxon>campanulids</taxon>
        <taxon>Asterales</taxon>
        <taxon>Asteraceae</taxon>
        <taxon>Asteroideae</taxon>
        <taxon>Anthemideae</taxon>
        <taxon>Anthemidinae</taxon>
        <taxon>Tanacetum</taxon>
    </lineage>
</organism>
<feature type="compositionally biased region" description="Low complexity" evidence="1">
    <location>
        <begin position="46"/>
        <end position="65"/>
    </location>
</feature>
<protein>
    <recommendedName>
        <fullName evidence="3">Integrase, catalytic region, zinc finger, CCHC-type, peptidase aspartic, catalytic</fullName>
    </recommendedName>
</protein>
<feature type="region of interest" description="Disordered" evidence="1">
    <location>
        <begin position="1"/>
        <end position="80"/>
    </location>
</feature>
<evidence type="ECO:0008006" key="3">
    <source>
        <dbReference type="Google" id="ProtNLM"/>
    </source>
</evidence>
<feature type="non-terminal residue" evidence="2">
    <location>
        <position position="1"/>
    </location>
</feature>
<proteinExistence type="predicted"/>
<dbReference type="EMBL" id="BKCJ010975218">
    <property type="protein sequence ID" value="GFC57832.1"/>
    <property type="molecule type" value="Genomic_DNA"/>
</dbReference>
<gene>
    <name evidence="2" type="ORF">Tci_829802</name>
</gene>
<sequence>APATSHRKSNKPDGDASRSKQTVVNDTKKHASKQNIQKTDNTVLHSIGRVSSTNSSGSKSRSNTKNYRIPHPSCRSKKNKVEAHHRKFKSSANKNNHVSDCNANVKILLCQRILQMFAYLVMNVFFANHYACVVKYLNDVQKCKKAKSVKQKEKKPWKPTGRIFTSVGLRWKPTRRMFNMEGKIIQPSSPL</sequence>
<evidence type="ECO:0000256" key="1">
    <source>
        <dbReference type="SAM" id="MobiDB-lite"/>
    </source>
</evidence>
<dbReference type="AlphaFoldDB" id="A0A699Q394"/>
<name>A0A699Q394_TANCI</name>
<comment type="caution">
    <text evidence="2">The sequence shown here is derived from an EMBL/GenBank/DDBJ whole genome shotgun (WGS) entry which is preliminary data.</text>
</comment>
<reference evidence="2" key="1">
    <citation type="journal article" date="2019" name="Sci. Rep.">
        <title>Draft genome of Tanacetum cinerariifolium, the natural source of mosquito coil.</title>
        <authorList>
            <person name="Yamashiro T."/>
            <person name="Shiraishi A."/>
            <person name="Satake H."/>
            <person name="Nakayama K."/>
        </authorList>
    </citation>
    <scope>NUCLEOTIDE SEQUENCE</scope>
</reference>
<evidence type="ECO:0000313" key="2">
    <source>
        <dbReference type="EMBL" id="GFC57832.1"/>
    </source>
</evidence>
<feature type="compositionally biased region" description="Polar residues" evidence="1">
    <location>
        <begin position="33"/>
        <end position="44"/>
    </location>
</feature>